<sequence>PYGVAQATGFFFEQQTISSLINAVNSFEENSHNINPSDCRNNALKFSAERFREEFNFYVTTKWLDFNTSKSIEY</sequence>
<organism evidence="1 2">
    <name type="scientific">Escherichia coli</name>
    <dbReference type="NCBI Taxonomy" id="562"/>
    <lineage>
        <taxon>Bacteria</taxon>
        <taxon>Pseudomonadati</taxon>
        <taxon>Pseudomonadota</taxon>
        <taxon>Gammaproteobacteria</taxon>
        <taxon>Enterobacterales</taxon>
        <taxon>Enterobacteriaceae</taxon>
        <taxon>Escherichia</taxon>
    </lineage>
</organism>
<evidence type="ECO:0000313" key="1">
    <source>
        <dbReference type="EMBL" id="MCV5626291.1"/>
    </source>
</evidence>
<gene>
    <name evidence="1" type="ORF">OFN31_32185</name>
</gene>
<dbReference type="AlphaFoldDB" id="A0AAP3EM23"/>
<reference evidence="1" key="1">
    <citation type="submission" date="2023-06" db="EMBL/GenBank/DDBJ databases">
        <title>Deciphering the underlying mechanisms mediating the transmission of blaNDM gene from human to animals in China.</title>
        <authorList>
            <person name="Chen K."/>
            <person name="Chen S."/>
        </authorList>
    </citation>
    <scope>NUCLEOTIDE SEQUENCE</scope>
    <source>
        <strain evidence="1">1199</strain>
    </source>
</reference>
<accession>A0AAP3EM23</accession>
<name>A0AAP3EM23_ECOLX</name>
<proteinExistence type="predicted"/>
<feature type="non-terminal residue" evidence="1">
    <location>
        <position position="1"/>
    </location>
</feature>
<comment type="caution">
    <text evidence="1">The sequence shown here is derived from an EMBL/GenBank/DDBJ whole genome shotgun (WGS) entry which is preliminary data.</text>
</comment>
<dbReference type="EMBL" id="JAOVKC010001399">
    <property type="protein sequence ID" value="MCV5626291.1"/>
    <property type="molecule type" value="Genomic_DNA"/>
</dbReference>
<dbReference type="Proteomes" id="UP001208624">
    <property type="component" value="Unassembled WGS sequence"/>
</dbReference>
<evidence type="ECO:0000313" key="2">
    <source>
        <dbReference type="Proteomes" id="UP001208624"/>
    </source>
</evidence>
<protein>
    <submittedName>
        <fullName evidence="1">Uncharacterized protein</fullName>
    </submittedName>
</protein>